<keyword evidence="5 7" id="KW-1133">Transmembrane helix</keyword>
<sequence>MSARTSALVRRKTAVVLLRLLLVVAVLFAWWYATGPGGVSGLILPDMSSFAEAFVDVVTTPSMWGQMLVTLGEMAAAFVIAAGAGLAAGFLLSRSRVSAMAFEPMFAWGYMLPFALLYPLFLLWLGAGVESKIFYAAAGAFFPIAFNTMRGLRTVDARFVTVGRAFRASPMQMDFFIKAGAAQPMILAGLRIGLSVVSISVVLAELLGSTMGLGHEIHASQSRLRSADTYALVAVLLLVTGTLQVLVERLLRPRQR</sequence>
<dbReference type="SUPFAM" id="SSF161098">
    <property type="entry name" value="MetI-like"/>
    <property type="match status" value="1"/>
</dbReference>
<gene>
    <name evidence="9" type="ORF">GCM10022202_34680</name>
</gene>
<keyword evidence="10" id="KW-1185">Reference proteome</keyword>
<dbReference type="PANTHER" id="PTHR30151:SF38">
    <property type="entry name" value="ALIPHATIC SULFONATES TRANSPORT PERMEASE PROTEIN SSUC-RELATED"/>
    <property type="match status" value="1"/>
</dbReference>
<dbReference type="InterPro" id="IPR035906">
    <property type="entry name" value="MetI-like_sf"/>
</dbReference>
<dbReference type="Pfam" id="PF00528">
    <property type="entry name" value="BPD_transp_1"/>
    <property type="match status" value="1"/>
</dbReference>
<comment type="subcellular location">
    <subcellularLocation>
        <location evidence="1">Cell membrane</location>
        <topology evidence="1">Multi-pass membrane protein</topology>
    </subcellularLocation>
</comment>
<feature type="domain" description="ABC transmembrane type-1" evidence="8">
    <location>
        <begin position="84"/>
        <end position="250"/>
    </location>
</feature>
<protein>
    <recommendedName>
        <fullName evidence="8">ABC transmembrane type-1 domain-containing protein</fullName>
    </recommendedName>
</protein>
<feature type="transmembrane region" description="Helical" evidence="7">
    <location>
        <begin position="133"/>
        <end position="149"/>
    </location>
</feature>
<evidence type="ECO:0000313" key="10">
    <source>
        <dbReference type="Proteomes" id="UP001410795"/>
    </source>
</evidence>
<feature type="transmembrane region" description="Helical" evidence="7">
    <location>
        <begin position="12"/>
        <end position="33"/>
    </location>
</feature>
<keyword evidence="2" id="KW-0813">Transport</keyword>
<accession>A0ABP7BTP6</accession>
<keyword evidence="4 7" id="KW-0812">Transmembrane</keyword>
<evidence type="ECO:0000256" key="6">
    <source>
        <dbReference type="ARBA" id="ARBA00023136"/>
    </source>
</evidence>
<evidence type="ECO:0000256" key="3">
    <source>
        <dbReference type="ARBA" id="ARBA00022475"/>
    </source>
</evidence>
<evidence type="ECO:0000256" key="5">
    <source>
        <dbReference type="ARBA" id="ARBA00022989"/>
    </source>
</evidence>
<reference evidence="10" key="1">
    <citation type="journal article" date="2019" name="Int. J. Syst. Evol. Microbiol.">
        <title>The Global Catalogue of Microorganisms (GCM) 10K type strain sequencing project: providing services to taxonomists for standard genome sequencing and annotation.</title>
        <authorList>
            <consortium name="The Broad Institute Genomics Platform"/>
            <consortium name="The Broad Institute Genome Sequencing Center for Infectious Disease"/>
            <person name="Wu L."/>
            <person name="Ma J."/>
        </authorList>
    </citation>
    <scope>NUCLEOTIDE SEQUENCE [LARGE SCALE GENOMIC DNA]</scope>
    <source>
        <strain evidence="10">JCM 16546</strain>
    </source>
</reference>
<evidence type="ECO:0000256" key="1">
    <source>
        <dbReference type="ARBA" id="ARBA00004651"/>
    </source>
</evidence>
<dbReference type="EMBL" id="BAAAYV010000025">
    <property type="protein sequence ID" value="GAA3669645.1"/>
    <property type="molecule type" value="Genomic_DNA"/>
</dbReference>
<feature type="transmembrane region" description="Helical" evidence="7">
    <location>
        <begin position="229"/>
        <end position="247"/>
    </location>
</feature>
<evidence type="ECO:0000259" key="8">
    <source>
        <dbReference type="Pfam" id="PF00528"/>
    </source>
</evidence>
<dbReference type="Proteomes" id="UP001410795">
    <property type="component" value="Unassembled WGS sequence"/>
</dbReference>
<keyword evidence="6 7" id="KW-0472">Membrane</keyword>
<dbReference type="InterPro" id="IPR000515">
    <property type="entry name" value="MetI-like"/>
</dbReference>
<keyword evidence="3" id="KW-1003">Cell membrane</keyword>
<organism evidence="9 10">
    <name type="scientific">Microbacterium marinilacus</name>
    <dbReference type="NCBI Taxonomy" id="415209"/>
    <lineage>
        <taxon>Bacteria</taxon>
        <taxon>Bacillati</taxon>
        <taxon>Actinomycetota</taxon>
        <taxon>Actinomycetes</taxon>
        <taxon>Micrococcales</taxon>
        <taxon>Microbacteriaceae</taxon>
        <taxon>Microbacterium</taxon>
    </lineage>
</organism>
<evidence type="ECO:0000313" key="9">
    <source>
        <dbReference type="EMBL" id="GAA3669645.1"/>
    </source>
</evidence>
<dbReference type="PANTHER" id="PTHR30151">
    <property type="entry name" value="ALKANE SULFONATE ABC TRANSPORTER-RELATED, MEMBRANE SUBUNIT"/>
    <property type="match status" value="1"/>
</dbReference>
<feature type="transmembrane region" description="Helical" evidence="7">
    <location>
        <begin position="74"/>
        <end position="93"/>
    </location>
</feature>
<name>A0ABP7BTP6_9MICO</name>
<dbReference type="RefSeq" id="WP_221857177.1">
    <property type="nucleotide sequence ID" value="NZ_BAAAYV010000025.1"/>
</dbReference>
<evidence type="ECO:0000256" key="2">
    <source>
        <dbReference type="ARBA" id="ARBA00022448"/>
    </source>
</evidence>
<evidence type="ECO:0000256" key="4">
    <source>
        <dbReference type="ARBA" id="ARBA00022692"/>
    </source>
</evidence>
<feature type="transmembrane region" description="Helical" evidence="7">
    <location>
        <begin position="188"/>
        <end position="209"/>
    </location>
</feature>
<evidence type="ECO:0000256" key="7">
    <source>
        <dbReference type="SAM" id="Phobius"/>
    </source>
</evidence>
<proteinExistence type="predicted"/>
<dbReference type="Gene3D" id="1.10.3720.10">
    <property type="entry name" value="MetI-like"/>
    <property type="match status" value="1"/>
</dbReference>
<feature type="transmembrane region" description="Helical" evidence="7">
    <location>
        <begin position="105"/>
        <end position="127"/>
    </location>
</feature>
<comment type="caution">
    <text evidence="9">The sequence shown here is derived from an EMBL/GenBank/DDBJ whole genome shotgun (WGS) entry which is preliminary data.</text>
</comment>